<accession>A0A2T3KYP7</accession>
<dbReference type="RefSeq" id="WP_107184372.1">
    <property type="nucleotide sequence ID" value="NZ_JAWQGC010000003.1"/>
</dbReference>
<evidence type="ECO:0000313" key="1">
    <source>
        <dbReference type="EMBL" id="PSV12945.1"/>
    </source>
</evidence>
<reference evidence="1 2" key="1">
    <citation type="submission" date="2018-03" db="EMBL/GenBank/DDBJ databases">
        <title>Whole genome sequencing of Histamine producing bacteria.</title>
        <authorList>
            <person name="Butler K."/>
        </authorList>
    </citation>
    <scope>NUCLEOTIDE SEQUENCE [LARGE SCALE GENOMIC DNA]</scope>
    <source>
        <strain evidence="1 2">Res.4.1</strain>
    </source>
</reference>
<organism evidence="1 2">
    <name type="scientific">Photobacterium leiognathi subsp. mandapamensis</name>
    <name type="common">Photobacterium mandapamensis</name>
    <dbReference type="NCBI Taxonomy" id="48408"/>
    <lineage>
        <taxon>Bacteria</taxon>
        <taxon>Pseudomonadati</taxon>
        <taxon>Pseudomonadota</taxon>
        <taxon>Gammaproteobacteria</taxon>
        <taxon>Vibrionales</taxon>
        <taxon>Vibrionaceae</taxon>
        <taxon>Photobacterium</taxon>
    </lineage>
</organism>
<comment type="caution">
    <text evidence="1">The sequence shown here is derived from an EMBL/GenBank/DDBJ whole genome shotgun (WGS) entry which is preliminary data.</text>
</comment>
<dbReference type="AlphaFoldDB" id="A0A2T3KYP7"/>
<evidence type="ECO:0000313" key="2">
    <source>
        <dbReference type="Proteomes" id="UP000240530"/>
    </source>
</evidence>
<dbReference type="EMBL" id="PYNS01000002">
    <property type="protein sequence ID" value="PSV12945.1"/>
    <property type="molecule type" value="Genomic_DNA"/>
</dbReference>
<dbReference type="Proteomes" id="UP000240530">
    <property type="component" value="Unassembled WGS sequence"/>
</dbReference>
<proteinExistence type="predicted"/>
<name>A0A2T3KYP7_PHOLD</name>
<protein>
    <submittedName>
        <fullName evidence="1">Uncharacterized protein</fullName>
    </submittedName>
</protein>
<sequence length="282" mass="33381">MWLIGALTVSLLAIYFWFQKAQKDNNQLKKQFEQIMMLRQLIEFIRYHRRFCHQKLAHPNINVEFDESVNVKTHIMKETLTALIHLADSNHKPMFRILRKEIQTLLTECHEYTLQRSQAIHGRIIRHIMYLIDDVVSSALLTSEKDHAFEHYQAAWPIILNSLDNLHRFRWTIDHYPIKSNIYQRELKIHIKMIQRRLGQIQMLSQQQPPTWPIEKLLPNFLALSFDAPDEKGLKEGLYRCSFQISDTIFQYFDLILADIADELTIEAPSLTACLADHDCQK</sequence>
<gene>
    <name evidence="1" type="ORF">C0W93_04305</name>
</gene>